<organism evidence="1 2">
    <name type="scientific">Tsukamurella spumae</name>
    <dbReference type="NCBI Taxonomy" id="44753"/>
    <lineage>
        <taxon>Bacteria</taxon>
        <taxon>Bacillati</taxon>
        <taxon>Actinomycetota</taxon>
        <taxon>Actinomycetes</taxon>
        <taxon>Mycobacteriales</taxon>
        <taxon>Tsukamurellaceae</taxon>
        <taxon>Tsukamurella</taxon>
    </lineage>
</organism>
<sequence>MQRTIRQLDPYERESTVFACRRGGRRRWERELGSEVMREPLGEEQAGPRPLCVIAQRYRSARQPAEAT</sequence>
<accession>A0A846X995</accession>
<dbReference type="AlphaFoldDB" id="A0A846X995"/>
<keyword evidence="2" id="KW-1185">Reference proteome</keyword>
<evidence type="ECO:0000313" key="2">
    <source>
        <dbReference type="Proteomes" id="UP000582646"/>
    </source>
</evidence>
<dbReference type="RefSeq" id="WP_168547712.1">
    <property type="nucleotide sequence ID" value="NZ_BAAAKS010000026.1"/>
</dbReference>
<evidence type="ECO:0000313" key="1">
    <source>
        <dbReference type="EMBL" id="NKY20792.1"/>
    </source>
</evidence>
<gene>
    <name evidence="1" type="ORF">HF999_20765</name>
</gene>
<proteinExistence type="predicted"/>
<reference evidence="1 2" key="1">
    <citation type="submission" date="2020-04" db="EMBL/GenBank/DDBJ databases">
        <title>MicrobeNet Type strains.</title>
        <authorList>
            <person name="Nicholson A.C."/>
        </authorList>
    </citation>
    <scope>NUCLEOTIDE SEQUENCE [LARGE SCALE GENOMIC DNA]</scope>
    <source>
        <strain evidence="1 2">DSM 44113</strain>
    </source>
</reference>
<dbReference type="EMBL" id="JAAXOQ010000043">
    <property type="protein sequence ID" value="NKY20792.1"/>
    <property type="molecule type" value="Genomic_DNA"/>
</dbReference>
<name>A0A846X995_9ACTN</name>
<dbReference type="Proteomes" id="UP000582646">
    <property type="component" value="Unassembled WGS sequence"/>
</dbReference>
<protein>
    <submittedName>
        <fullName evidence="1">Uncharacterized protein</fullName>
    </submittedName>
</protein>
<comment type="caution">
    <text evidence="1">The sequence shown here is derived from an EMBL/GenBank/DDBJ whole genome shotgun (WGS) entry which is preliminary data.</text>
</comment>